<gene>
    <name evidence="7" type="ORF">ANCDUO_12996</name>
</gene>
<dbReference type="GO" id="GO:0005802">
    <property type="term" value="C:trans-Golgi network"/>
    <property type="evidence" value="ECO:0007669"/>
    <property type="project" value="TreeGrafter"/>
</dbReference>
<reference evidence="7 8" key="1">
    <citation type="submission" date="2013-12" db="EMBL/GenBank/DDBJ databases">
        <title>Draft genome of the parsitic nematode Ancylostoma duodenale.</title>
        <authorList>
            <person name="Mitreva M."/>
        </authorList>
    </citation>
    <scope>NUCLEOTIDE SEQUENCE [LARGE SCALE GENOMIC DNA]</scope>
    <source>
        <strain evidence="7 8">Zhejiang</strain>
    </source>
</reference>
<evidence type="ECO:0000256" key="5">
    <source>
        <dbReference type="PROSITE-ProRule" id="PRU01240"/>
    </source>
</evidence>
<dbReference type="GO" id="GO:0000139">
    <property type="term" value="C:Golgi membrane"/>
    <property type="evidence" value="ECO:0007669"/>
    <property type="project" value="TreeGrafter"/>
</dbReference>
<dbReference type="EMBL" id="KN735227">
    <property type="protein sequence ID" value="KIH56818.1"/>
    <property type="molecule type" value="Genomic_DNA"/>
</dbReference>
<keyword evidence="1" id="KW-0645">Protease</keyword>
<keyword evidence="2" id="KW-0378">Hydrolase</keyword>
<evidence type="ECO:0000256" key="4">
    <source>
        <dbReference type="ARBA" id="ARBA00023157"/>
    </source>
</evidence>
<keyword evidence="3" id="KW-0720">Serine protease</keyword>
<evidence type="ECO:0000256" key="2">
    <source>
        <dbReference type="ARBA" id="ARBA00022801"/>
    </source>
</evidence>
<dbReference type="OrthoDB" id="300641at2759"/>
<feature type="domain" description="Peptidase S8/S53" evidence="6">
    <location>
        <begin position="4"/>
        <end position="115"/>
    </location>
</feature>
<dbReference type="PANTHER" id="PTHR42884:SF23">
    <property type="entry name" value="FURIN-LIKE PROTEASE 2"/>
    <property type="match status" value="1"/>
</dbReference>
<evidence type="ECO:0000313" key="8">
    <source>
        <dbReference type="Proteomes" id="UP000054047"/>
    </source>
</evidence>
<dbReference type="Gene3D" id="3.40.50.200">
    <property type="entry name" value="Peptidase S8/S53 domain"/>
    <property type="match status" value="1"/>
</dbReference>
<dbReference type="InterPro" id="IPR036852">
    <property type="entry name" value="Peptidase_S8/S53_dom_sf"/>
</dbReference>
<dbReference type="PANTHER" id="PTHR42884">
    <property type="entry name" value="PROPROTEIN CONVERTASE SUBTILISIN/KEXIN-RELATED"/>
    <property type="match status" value="1"/>
</dbReference>
<dbReference type="GO" id="GO:0004252">
    <property type="term" value="F:serine-type endopeptidase activity"/>
    <property type="evidence" value="ECO:0007669"/>
    <property type="project" value="InterPro"/>
</dbReference>
<dbReference type="SUPFAM" id="SSF52743">
    <property type="entry name" value="Subtilisin-like"/>
    <property type="match status" value="1"/>
</dbReference>
<accession>A0A0C2CK34</accession>
<dbReference type="Pfam" id="PF00082">
    <property type="entry name" value="Peptidase_S8"/>
    <property type="match status" value="1"/>
</dbReference>
<evidence type="ECO:0000256" key="1">
    <source>
        <dbReference type="ARBA" id="ARBA00022670"/>
    </source>
</evidence>
<sequence length="116" mass="11706">MHGRRGLGSLYVWASGNGGLEDDDCAMDGYASNLHTVRGYGPILELLITLGVATSTGAPPWYAEGCSAVMAAVTEGPKTTNGMVTTDVGDKCVSFSGSSAAAPLGAAILALVLEAK</sequence>
<keyword evidence="4" id="KW-1015">Disulfide bond</keyword>
<dbReference type="GO" id="GO:0016485">
    <property type="term" value="P:protein processing"/>
    <property type="evidence" value="ECO:0007669"/>
    <property type="project" value="TreeGrafter"/>
</dbReference>
<evidence type="ECO:0000313" key="7">
    <source>
        <dbReference type="EMBL" id="KIH56818.1"/>
    </source>
</evidence>
<dbReference type="Proteomes" id="UP000054047">
    <property type="component" value="Unassembled WGS sequence"/>
</dbReference>
<name>A0A0C2CK34_9BILA</name>
<evidence type="ECO:0000259" key="6">
    <source>
        <dbReference type="Pfam" id="PF00082"/>
    </source>
</evidence>
<dbReference type="InterPro" id="IPR000209">
    <property type="entry name" value="Peptidase_S8/S53_dom"/>
</dbReference>
<organism evidence="7 8">
    <name type="scientific">Ancylostoma duodenale</name>
    <dbReference type="NCBI Taxonomy" id="51022"/>
    <lineage>
        <taxon>Eukaryota</taxon>
        <taxon>Metazoa</taxon>
        <taxon>Ecdysozoa</taxon>
        <taxon>Nematoda</taxon>
        <taxon>Chromadorea</taxon>
        <taxon>Rhabditida</taxon>
        <taxon>Rhabditina</taxon>
        <taxon>Rhabditomorpha</taxon>
        <taxon>Strongyloidea</taxon>
        <taxon>Ancylostomatidae</taxon>
        <taxon>Ancylostomatinae</taxon>
        <taxon>Ancylostoma</taxon>
    </lineage>
</organism>
<evidence type="ECO:0000256" key="3">
    <source>
        <dbReference type="ARBA" id="ARBA00022825"/>
    </source>
</evidence>
<dbReference type="AlphaFoldDB" id="A0A0C2CK34"/>
<proteinExistence type="inferred from homology"/>
<comment type="caution">
    <text evidence="5">Lacks conserved residue(s) required for the propagation of feature annotation.</text>
</comment>
<comment type="similarity">
    <text evidence="5">Belongs to the peptidase S8 family.</text>
</comment>
<dbReference type="PROSITE" id="PS51892">
    <property type="entry name" value="SUBTILASE"/>
    <property type="match status" value="1"/>
</dbReference>
<protein>
    <recommendedName>
        <fullName evidence="6">Peptidase S8/S53 domain-containing protein</fullName>
    </recommendedName>
</protein>
<keyword evidence="8" id="KW-1185">Reference proteome</keyword>